<protein>
    <submittedName>
        <fullName evidence="1">Uncharacterized protein</fullName>
    </submittedName>
</protein>
<evidence type="ECO:0000313" key="1">
    <source>
        <dbReference type="EMBL" id="KRK48161.1"/>
    </source>
</evidence>
<proteinExistence type="predicted"/>
<evidence type="ECO:0000313" key="2">
    <source>
        <dbReference type="Proteomes" id="UP000050911"/>
    </source>
</evidence>
<dbReference type="Proteomes" id="UP000050911">
    <property type="component" value="Unassembled WGS sequence"/>
</dbReference>
<dbReference type="EMBL" id="AZCX01000004">
    <property type="protein sequence ID" value="KRK48161.1"/>
    <property type="molecule type" value="Genomic_DNA"/>
</dbReference>
<sequence length="74" mass="8467">MNKMAYNEEVAEFLITVGSKNHYIEGENKGFTAPMFDQQDVWDTAGTLIESHVLNVHLNWVSDSIVDIIWDKPN</sequence>
<name>A0A0R1HX77_9LACO</name>
<reference evidence="1 2" key="1">
    <citation type="journal article" date="2015" name="Genome Announc.">
        <title>Expanding the biotechnology potential of lactobacilli through comparative genomics of 213 strains and associated genera.</title>
        <authorList>
            <person name="Sun Z."/>
            <person name="Harris H.M."/>
            <person name="McCann A."/>
            <person name="Guo C."/>
            <person name="Argimon S."/>
            <person name="Zhang W."/>
            <person name="Yang X."/>
            <person name="Jeffery I.B."/>
            <person name="Cooney J.C."/>
            <person name="Kagawa T.F."/>
            <person name="Liu W."/>
            <person name="Song Y."/>
            <person name="Salvetti E."/>
            <person name="Wrobel A."/>
            <person name="Rasinkangas P."/>
            <person name="Parkhill J."/>
            <person name="Rea M.C."/>
            <person name="O'Sullivan O."/>
            <person name="Ritari J."/>
            <person name="Douillard F.P."/>
            <person name="Paul Ross R."/>
            <person name="Yang R."/>
            <person name="Briner A.E."/>
            <person name="Felis G.E."/>
            <person name="de Vos W.M."/>
            <person name="Barrangou R."/>
            <person name="Klaenhammer T.R."/>
            <person name="Caufield P.W."/>
            <person name="Cui Y."/>
            <person name="Zhang H."/>
            <person name="O'Toole P.W."/>
        </authorList>
    </citation>
    <scope>NUCLEOTIDE SEQUENCE [LARGE SCALE GENOMIC DNA]</scope>
    <source>
        <strain evidence="1 2">JCM 15530</strain>
    </source>
</reference>
<gene>
    <name evidence="1" type="ORF">FC96_GL001897</name>
</gene>
<organism evidence="1 2">
    <name type="scientific">Secundilactobacillus kimchicus JCM 15530</name>
    <dbReference type="NCBI Taxonomy" id="1302272"/>
    <lineage>
        <taxon>Bacteria</taxon>
        <taxon>Bacillati</taxon>
        <taxon>Bacillota</taxon>
        <taxon>Bacilli</taxon>
        <taxon>Lactobacillales</taxon>
        <taxon>Lactobacillaceae</taxon>
        <taxon>Secundilactobacillus</taxon>
    </lineage>
</organism>
<keyword evidence="2" id="KW-1185">Reference proteome</keyword>
<accession>A0A0R1HX77</accession>
<dbReference type="AlphaFoldDB" id="A0A0R1HX77"/>
<comment type="caution">
    <text evidence="1">The sequence shown here is derived from an EMBL/GenBank/DDBJ whole genome shotgun (WGS) entry which is preliminary data.</text>
</comment>
<dbReference type="PATRIC" id="fig|1302272.5.peg.1927"/>